<sequence length="202" mass="21267">MKKLIIASAALLAASSVSATVSAVTFNGPFVGAQITWNHDEAGSVGTSVGRVNPSNEHDAFIGGAFVGYDYKIAPKVVIGAEAGFSIGADDALTGGAAGSALVLDPKYSIDVSTRAGYLVQENTLVYVRGGYSNVRANVRLTEASGVRSGEDNRDAWMVGGGVEHAITQNISARLEYRYSDLSEGRGSWDRHQMLLGATYRF</sequence>
<feature type="chain" id="PRO_5045424535" evidence="5">
    <location>
        <begin position="20"/>
        <end position="202"/>
    </location>
</feature>
<evidence type="ECO:0000313" key="8">
    <source>
        <dbReference type="Proteomes" id="UP001157910"/>
    </source>
</evidence>
<dbReference type="PANTHER" id="PTHR34001">
    <property type="entry name" value="BLL7405 PROTEIN"/>
    <property type="match status" value="1"/>
</dbReference>
<evidence type="ECO:0000313" key="7">
    <source>
        <dbReference type="EMBL" id="SMP81125.1"/>
    </source>
</evidence>
<protein>
    <submittedName>
        <fullName evidence="7">Outer membrane immunogenic protein</fullName>
    </submittedName>
</protein>
<evidence type="ECO:0000256" key="1">
    <source>
        <dbReference type="ARBA" id="ARBA00004370"/>
    </source>
</evidence>
<evidence type="ECO:0000256" key="3">
    <source>
        <dbReference type="ARBA" id="ARBA00023136"/>
    </source>
</evidence>
<dbReference type="RefSeq" id="WP_283407047.1">
    <property type="nucleotide sequence ID" value="NZ_FXUI01000016.1"/>
</dbReference>
<evidence type="ECO:0000256" key="5">
    <source>
        <dbReference type="SAM" id="SignalP"/>
    </source>
</evidence>
<evidence type="ECO:0000256" key="4">
    <source>
        <dbReference type="ARBA" id="ARBA00038306"/>
    </source>
</evidence>
<keyword evidence="2 5" id="KW-0732">Signal</keyword>
<reference evidence="7 8" key="1">
    <citation type="submission" date="2017-05" db="EMBL/GenBank/DDBJ databases">
        <authorList>
            <person name="Varghese N."/>
            <person name="Submissions S."/>
        </authorList>
    </citation>
    <scope>NUCLEOTIDE SEQUENCE [LARGE SCALE GENOMIC DNA]</scope>
    <source>
        <strain evidence="7 8">SM16</strain>
    </source>
</reference>
<keyword evidence="3" id="KW-0472">Membrane</keyword>
<comment type="caution">
    <text evidence="7">The sequence shown here is derived from an EMBL/GenBank/DDBJ whole genome shotgun (WGS) entry which is preliminary data.</text>
</comment>
<dbReference type="InterPro" id="IPR011250">
    <property type="entry name" value="OMP/PagP_B-barrel"/>
</dbReference>
<proteinExistence type="inferred from homology"/>
<organism evidence="7 8">
    <name type="scientific">Novosphingobium panipatense</name>
    <dbReference type="NCBI Taxonomy" id="428991"/>
    <lineage>
        <taxon>Bacteria</taxon>
        <taxon>Pseudomonadati</taxon>
        <taxon>Pseudomonadota</taxon>
        <taxon>Alphaproteobacteria</taxon>
        <taxon>Sphingomonadales</taxon>
        <taxon>Sphingomonadaceae</taxon>
        <taxon>Novosphingobium</taxon>
    </lineage>
</organism>
<keyword evidence="8" id="KW-1185">Reference proteome</keyword>
<evidence type="ECO:0000256" key="2">
    <source>
        <dbReference type="ARBA" id="ARBA00022729"/>
    </source>
</evidence>
<name>A0ABY1QWZ4_9SPHN</name>
<evidence type="ECO:0000259" key="6">
    <source>
        <dbReference type="Pfam" id="PF13505"/>
    </source>
</evidence>
<dbReference type="NCBIfam" id="TIGR01414">
    <property type="entry name" value="autotrans_barl"/>
    <property type="match status" value="1"/>
</dbReference>
<dbReference type="InterPro" id="IPR051692">
    <property type="entry name" value="OMP-like"/>
</dbReference>
<comment type="similarity">
    <text evidence="4">Belongs to the Omp25/RopB family.</text>
</comment>
<dbReference type="InterPro" id="IPR006315">
    <property type="entry name" value="OM_autotransptr_brl_dom"/>
</dbReference>
<dbReference type="EMBL" id="FXUI01000016">
    <property type="protein sequence ID" value="SMP81125.1"/>
    <property type="molecule type" value="Genomic_DNA"/>
</dbReference>
<comment type="subcellular location">
    <subcellularLocation>
        <location evidence="1">Membrane</location>
    </subcellularLocation>
</comment>
<dbReference type="InterPro" id="IPR027385">
    <property type="entry name" value="Beta-barrel_OMP"/>
</dbReference>
<accession>A0ABY1QWZ4</accession>
<feature type="domain" description="Outer membrane protein beta-barrel" evidence="6">
    <location>
        <begin position="9"/>
        <end position="202"/>
    </location>
</feature>
<dbReference type="Proteomes" id="UP001157910">
    <property type="component" value="Unassembled WGS sequence"/>
</dbReference>
<dbReference type="PANTHER" id="PTHR34001:SF3">
    <property type="entry name" value="BLL7405 PROTEIN"/>
    <property type="match status" value="1"/>
</dbReference>
<dbReference type="Gene3D" id="2.40.160.20">
    <property type="match status" value="1"/>
</dbReference>
<dbReference type="SUPFAM" id="SSF56925">
    <property type="entry name" value="OMPA-like"/>
    <property type="match status" value="1"/>
</dbReference>
<gene>
    <name evidence="7" type="ORF">SAMN06296065_11631</name>
</gene>
<feature type="signal peptide" evidence="5">
    <location>
        <begin position="1"/>
        <end position="19"/>
    </location>
</feature>
<dbReference type="Pfam" id="PF13505">
    <property type="entry name" value="OMP_b-brl"/>
    <property type="match status" value="1"/>
</dbReference>